<accession>A0ABU0ZZ12</accession>
<proteinExistence type="predicted"/>
<keyword evidence="4" id="KW-0408">Iron</keyword>
<evidence type="ECO:0000256" key="3">
    <source>
        <dbReference type="ARBA" id="ARBA00022723"/>
    </source>
</evidence>
<comment type="caution">
    <text evidence="5">The sequence shown here is derived from an EMBL/GenBank/DDBJ whole genome shotgun (WGS) entry which is preliminary data.</text>
</comment>
<dbReference type="Pfam" id="PF01152">
    <property type="entry name" value="Bac_globin"/>
    <property type="match status" value="1"/>
</dbReference>
<sequence>MKTKIESITEVKKLVDVFYEKVRQDQVLAPIFNEIIQDQWPEHLAKMYRFWQTILLKDLTYKGAPFIPHLKMDLEGKHFKLWLGLFNETLDENFIGDTAEEARWRAAKMAEMFEMKINFHRENNTKPLF</sequence>
<name>A0ABU0ZZ12_9FLAO</name>
<dbReference type="InterPro" id="IPR001486">
    <property type="entry name" value="Hemoglobin_trunc"/>
</dbReference>
<organism evidence="5 6">
    <name type="scientific">Mesonia profundi</name>
    <dbReference type="NCBI Taxonomy" id="3070998"/>
    <lineage>
        <taxon>Bacteria</taxon>
        <taxon>Pseudomonadati</taxon>
        <taxon>Bacteroidota</taxon>
        <taxon>Flavobacteriia</taxon>
        <taxon>Flavobacteriales</taxon>
        <taxon>Flavobacteriaceae</taxon>
        <taxon>Mesonia</taxon>
    </lineage>
</organism>
<keyword evidence="1" id="KW-0813">Transport</keyword>
<keyword evidence="2" id="KW-0349">Heme</keyword>
<keyword evidence="3" id="KW-0479">Metal-binding</keyword>
<dbReference type="SUPFAM" id="SSF46458">
    <property type="entry name" value="Globin-like"/>
    <property type="match status" value="1"/>
</dbReference>
<dbReference type="RefSeq" id="WP_308863352.1">
    <property type="nucleotide sequence ID" value="NZ_JAVHUL010000007.1"/>
</dbReference>
<dbReference type="Gene3D" id="1.10.490.10">
    <property type="entry name" value="Globins"/>
    <property type="match status" value="1"/>
</dbReference>
<dbReference type="Proteomes" id="UP001230915">
    <property type="component" value="Unassembled WGS sequence"/>
</dbReference>
<dbReference type="InterPro" id="IPR009050">
    <property type="entry name" value="Globin-like_sf"/>
</dbReference>
<evidence type="ECO:0000256" key="4">
    <source>
        <dbReference type="ARBA" id="ARBA00023004"/>
    </source>
</evidence>
<gene>
    <name evidence="5" type="ORF">RBU60_03865</name>
</gene>
<protein>
    <submittedName>
        <fullName evidence="5">Group III truncated hemoglobin</fullName>
    </submittedName>
</protein>
<dbReference type="InterPro" id="IPR012292">
    <property type="entry name" value="Globin/Proto"/>
</dbReference>
<evidence type="ECO:0000256" key="2">
    <source>
        <dbReference type="ARBA" id="ARBA00022617"/>
    </source>
</evidence>
<evidence type="ECO:0000313" key="5">
    <source>
        <dbReference type="EMBL" id="MDQ7916700.1"/>
    </source>
</evidence>
<dbReference type="EMBL" id="JAVHUL010000007">
    <property type="protein sequence ID" value="MDQ7916700.1"/>
    <property type="molecule type" value="Genomic_DNA"/>
</dbReference>
<evidence type="ECO:0000313" key="6">
    <source>
        <dbReference type="Proteomes" id="UP001230915"/>
    </source>
</evidence>
<reference evidence="5 6" key="1">
    <citation type="submission" date="2023-08" db="EMBL/GenBank/DDBJ databases">
        <title>Mesonia sp. MT50, isolated from deep-sea sediment of the Mariana Trench.</title>
        <authorList>
            <person name="Fu H."/>
        </authorList>
    </citation>
    <scope>NUCLEOTIDE SEQUENCE [LARGE SCALE GENOMIC DNA]</scope>
    <source>
        <strain evidence="5 6">MT50</strain>
    </source>
</reference>
<evidence type="ECO:0000256" key="1">
    <source>
        <dbReference type="ARBA" id="ARBA00022448"/>
    </source>
</evidence>
<keyword evidence="6" id="KW-1185">Reference proteome</keyword>
<dbReference type="CDD" id="cd08916">
    <property type="entry name" value="TrHb3_P"/>
    <property type="match status" value="1"/>
</dbReference>